<dbReference type="KEGG" id="apuu:APUU_20703A"/>
<evidence type="ECO:0000256" key="1">
    <source>
        <dbReference type="SAM" id="MobiDB-lite"/>
    </source>
</evidence>
<reference evidence="2" key="1">
    <citation type="submission" date="2021-01" db="EMBL/GenBank/DDBJ databases">
        <authorList>
            <consortium name="Aspergillus puulaauensis MK2 genome sequencing consortium"/>
            <person name="Kazuki M."/>
            <person name="Futagami T."/>
        </authorList>
    </citation>
    <scope>NUCLEOTIDE SEQUENCE</scope>
    <source>
        <strain evidence="2">MK2</strain>
    </source>
</reference>
<evidence type="ECO:0000313" key="3">
    <source>
        <dbReference type="Proteomes" id="UP000654913"/>
    </source>
</evidence>
<keyword evidence="3" id="KW-1185">Reference proteome</keyword>
<proteinExistence type="predicted"/>
<organism evidence="2 3">
    <name type="scientific">Aspergillus puulaauensis</name>
    <dbReference type="NCBI Taxonomy" id="1220207"/>
    <lineage>
        <taxon>Eukaryota</taxon>
        <taxon>Fungi</taxon>
        <taxon>Dikarya</taxon>
        <taxon>Ascomycota</taxon>
        <taxon>Pezizomycotina</taxon>
        <taxon>Eurotiomycetes</taxon>
        <taxon>Eurotiomycetidae</taxon>
        <taxon>Eurotiales</taxon>
        <taxon>Aspergillaceae</taxon>
        <taxon>Aspergillus</taxon>
    </lineage>
</organism>
<gene>
    <name evidence="2" type="ORF">APUU_20703A</name>
</gene>
<dbReference type="OrthoDB" id="4177740at2759"/>
<dbReference type="RefSeq" id="XP_041552465.1">
    <property type="nucleotide sequence ID" value="XM_041699373.1"/>
</dbReference>
<accession>A0A7R7XFF3</accession>
<protein>
    <submittedName>
        <fullName evidence="2">Uncharacterized protein</fullName>
    </submittedName>
</protein>
<name>A0A7R7XFF3_9EURO</name>
<dbReference type="Proteomes" id="UP000654913">
    <property type="component" value="Chromosome 2"/>
</dbReference>
<feature type="region of interest" description="Disordered" evidence="1">
    <location>
        <begin position="198"/>
        <end position="224"/>
    </location>
</feature>
<dbReference type="EMBL" id="AP024444">
    <property type="protein sequence ID" value="BCS20271.1"/>
    <property type="molecule type" value="Genomic_DNA"/>
</dbReference>
<reference evidence="2" key="2">
    <citation type="submission" date="2021-02" db="EMBL/GenBank/DDBJ databases">
        <title>Aspergillus puulaauensis MK2 genome sequence.</title>
        <authorList>
            <person name="Futagami T."/>
            <person name="Mori K."/>
            <person name="Kadooka C."/>
            <person name="Tanaka T."/>
        </authorList>
    </citation>
    <scope>NUCLEOTIDE SEQUENCE</scope>
    <source>
        <strain evidence="2">MK2</strain>
    </source>
</reference>
<dbReference type="AlphaFoldDB" id="A0A7R7XFF3"/>
<dbReference type="GeneID" id="64970276"/>
<sequence>MSIRSIYNSVPSISTPNISVSSLTNLFEDTRVTEWNTHGRTQIRQGIREEISKIFDKIYFSISPFIDPTTASELGIQCEKLNLVTHGGERRREPFFKSRPSTWLVLHPVDPEHRKTTKLIASMDREWQTRINNVGGNYAEAEMVSAALGYAFRHYERVTPFEDTRAEDGSRDCSDSYTLEEISGWVNLGKSTHIEKDKYMQPSPLPKPESPDEPPPDPKDNINPTAFQWTRLANAWMRDDSKPHRIFLLEHASHPEEQLLRAEVLTILGMIRERLAGHTLREHKIAPVMVISCMNGFAARIIEGHYSEGKLVLYKSELFDFATEGYREANVELFLLYLGSQPVGDTVS</sequence>
<evidence type="ECO:0000313" key="2">
    <source>
        <dbReference type="EMBL" id="BCS20271.1"/>
    </source>
</evidence>